<feature type="region of interest" description="Disordered" evidence="1">
    <location>
        <begin position="155"/>
        <end position="202"/>
    </location>
</feature>
<feature type="domain" description="Ig-like" evidence="3">
    <location>
        <begin position="224"/>
        <end position="326"/>
    </location>
</feature>
<evidence type="ECO:0000256" key="2">
    <source>
        <dbReference type="SAM" id="SignalP"/>
    </source>
</evidence>
<dbReference type="InterPro" id="IPR007110">
    <property type="entry name" value="Ig-like_dom"/>
</dbReference>
<comment type="caution">
    <text evidence="4">The sequence shown here is derived from an EMBL/GenBank/DDBJ whole genome shotgun (WGS) entry which is preliminary data.</text>
</comment>
<protein>
    <recommendedName>
        <fullName evidence="3">Ig-like domain-containing protein</fullName>
    </recommendedName>
</protein>
<dbReference type="Gene3D" id="2.60.40.10">
    <property type="entry name" value="Immunoglobulins"/>
    <property type="match status" value="1"/>
</dbReference>
<dbReference type="SMART" id="SM00408">
    <property type="entry name" value="IGc2"/>
    <property type="match status" value="1"/>
</dbReference>
<dbReference type="OrthoDB" id="190835at2759"/>
<keyword evidence="2" id="KW-0732">Signal</keyword>
<evidence type="ECO:0000313" key="4">
    <source>
        <dbReference type="EMBL" id="RUS84110.1"/>
    </source>
</evidence>
<dbReference type="PANTHER" id="PTHR23279">
    <property type="entry name" value="DEFECTIVE PROBOSCIS EXTENSION RESPONSE DPR -RELATED"/>
    <property type="match status" value="1"/>
</dbReference>
<accession>A0A433TRF3</accession>
<dbReference type="GO" id="GO:0032589">
    <property type="term" value="C:neuron projection membrane"/>
    <property type="evidence" value="ECO:0007669"/>
    <property type="project" value="TreeGrafter"/>
</dbReference>
<dbReference type="InterPro" id="IPR003599">
    <property type="entry name" value="Ig_sub"/>
</dbReference>
<keyword evidence="5" id="KW-1185">Reference proteome</keyword>
<feature type="region of interest" description="Disordered" evidence="1">
    <location>
        <begin position="47"/>
        <end position="110"/>
    </location>
</feature>
<proteinExistence type="predicted"/>
<dbReference type="InterPro" id="IPR013151">
    <property type="entry name" value="Immunoglobulin_dom"/>
</dbReference>
<dbReference type="STRING" id="188477.A0A433TRF3"/>
<feature type="compositionally biased region" description="Basic and acidic residues" evidence="1">
    <location>
        <begin position="93"/>
        <end position="106"/>
    </location>
</feature>
<reference evidence="4 5" key="1">
    <citation type="submission" date="2019-01" db="EMBL/GenBank/DDBJ databases">
        <title>A draft genome assembly of the solar-powered sea slug Elysia chlorotica.</title>
        <authorList>
            <person name="Cai H."/>
            <person name="Li Q."/>
            <person name="Fang X."/>
            <person name="Li J."/>
            <person name="Curtis N.E."/>
            <person name="Altenburger A."/>
            <person name="Shibata T."/>
            <person name="Feng M."/>
            <person name="Maeda T."/>
            <person name="Schwartz J.A."/>
            <person name="Shigenobu S."/>
            <person name="Lundholm N."/>
            <person name="Nishiyama T."/>
            <person name="Yang H."/>
            <person name="Hasebe M."/>
            <person name="Li S."/>
            <person name="Pierce S.K."/>
            <person name="Wang J."/>
        </authorList>
    </citation>
    <scope>NUCLEOTIDE SEQUENCE [LARGE SCALE GENOMIC DNA]</scope>
    <source>
        <strain evidence="4">EC2010</strain>
        <tissue evidence="4">Whole organism of an adult</tissue>
    </source>
</reference>
<dbReference type="Pfam" id="PF00047">
    <property type="entry name" value="ig"/>
    <property type="match status" value="1"/>
</dbReference>
<feature type="signal peptide" evidence="2">
    <location>
        <begin position="1"/>
        <end position="30"/>
    </location>
</feature>
<feature type="chain" id="PRO_5019251413" description="Ig-like domain-containing protein" evidence="2">
    <location>
        <begin position="31"/>
        <end position="413"/>
    </location>
</feature>
<dbReference type="Proteomes" id="UP000271974">
    <property type="component" value="Unassembled WGS sequence"/>
</dbReference>
<sequence>MRRLFQHWIIAMSLASILMMAPLASLQANADDKLAAHKGRLSSLSKNSWRLKRRRAREPDPQDTLYKRNHAYRSQDTPSLPDTPPGFNPDQAKPQDRHKGHQKDTYRSVPLRVALPLSSIGDLSSRDRSVPVALPLSSGGDLSSRDRSVPVALPLSSGGDLSSRDRSVPVALPLSSGGDLSSRDRSVPVALPLSSGGDLSSRDRSVPVALPLSSGCDPPDQPTPQFVFFQPVVTVRPHSLATLPCSVRNLGDRQVVWRQVDEDKFLTIGRTLWSHDDPRILVEHRDEGDGVSAWDLLIKSVNQSDAGTYQCQVTSSEGVMMDVQLRVEEPATTEQPKMTILRKVTHRDFRNTRNDAADEQRLPQREEHLTAGMPIRLQCNTSVEHLSTAWKTQMHWYKEGYALNPSKHTLITW</sequence>
<evidence type="ECO:0000313" key="5">
    <source>
        <dbReference type="Proteomes" id="UP000271974"/>
    </source>
</evidence>
<dbReference type="AlphaFoldDB" id="A0A433TRF3"/>
<dbReference type="CDD" id="cd00096">
    <property type="entry name" value="Ig"/>
    <property type="match status" value="1"/>
</dbReference>
<dbReference type="GO" id="GO:0050808">
    <property type="term" value="P:synapse organization"/>
    <property type="evidence" value="ECO:0007669"/>
    <property type="project" value="TreeGrafter"/>
</dbReference>
<dbReference type="SUPFAM" id="SSF48726">
    <property type="entry name" value="Immunoglobulin"/>
    <property type="match status" value="1"/>
</dbReference>
<dbReference type="InterPro" id="IPR036179">
    <property type="entry name" value="Ig-like_dom_sf"/>
</dbReference>
<dbReference type="InterPro" id="IPR003598">
    <property type="entry name" value="Ig_sub2"/>
</dbReference>
<dbReference type="SMART" id="SM00409">
    <property type="entry name" value="IG"/>
    <property type="match status" value="1"/>
</dbReference>
<organism evidence="4 5">
    <name type="scientific">Elysia chlorotica</name>
    <name type="common">Eastern emerald elysia</name>
    <name type="synonym">Sea slug</name>
    <dbReference type="NCBI Taxonomy" id="188477"/>
    <lineage>
        <taxon>Eukaryota</taxon>
        <taxon>Metazoa</taxon>
        <taxon>Spiralia</taxon>
        <taxon>Lophotrochozoa</taxon>
        <taxon>Mollusca</taxon>
        <taxon>Gastropoda</taxon>
        <taxon>Heterobranchia</taxon>
        <taxon>Euthyneura</taxon>
        <taxon>Panpulmonata</taxon>
        <taxon>Sacoglossa</taxon>
        <taxon>Placobranchoidea</taxon>
        <taxon>Plakobranchidae</taxon>
        <taxon>Elysia</taxon>
    </lineage>
</organism>
<gene>
    <name evidence="4" type="ORF">EGW08_008149</name>
</gene>
<dbReference type="PANTHER" id="PTHR23279:SF36">
    <property type="entry name" value="DEFECTIVE PROBOSCIS EXTENSION RESPONSE 9, ISOFORM A"/>
    <property type="match status" value="1"/>
</dbReference>
<evidence type="ECO:0000256" key="1">
    <source>
        <dbReference type="SAM" id="MobiDB-lite"/>
    </source>
</evidence>
<dbReference type="InterPro" id="IPR037448">
    <property type="entry name" value="Zig-8"/>
</dbReference>
<dbReference type="PROSITE" id="PS50835">
    <property type="entry name" value="IG_LIKE"/>
    <property type="match status" value="1"/>
</dbReference>
<name>A0A433TRF3_ELYCH</name>
<dbReference type="EMBL" id="RQTK01000218">
    <property type="protein sequence ID" value="RUS84110.1"/>
    <property type="molecule type" value="Genomic_DNA"/>
</dbReference>
<evidence type="ECO:0000259" key="3">
    <source>
        <dbReference type="PROSITE" id="PS50835"/>
    </source>
</evidence>
<dbReference type="InterPro" id="IPR013783">
    <property type="entry name" value="Ig-like_fold"/>
</dbReference>